<dbReference type="RefSeq" id="WP_278247978.1">
    <property type="nucleotide sequence ID" value="NZ_FWFY01000012.1"/>
</dbReference>
<reference evidence="2 5" key="2">
    <citation type="submission" date="2018-03" db="EMBL/GenBank/DDBJ databases">
        <title>Genomic Encyclopedia of Archaeal and Bacterial Type Strains, Phase II (KMG-II): from individual species to whole genera.</title>
        <authorList>
            <person name="Goeker M."/>
        </authorList>
    </citation>
    <scope>NUCLEOTIDE SEQUENCE [LARGE SCALE GENOMIC DNA]</scope>
    <source>
        <strain evidence="2 5">DSM 29956</strain>
    </source>
</reference>
<accession>A0A1X6ZZA6</accession>
<dbReference type="Proteomes" id="UP000193495">
    <property type="component" value="Unassembled WGS sequence"/>
</dbReference>
<proteinExistence type="predicted"/>
<dbReference type="EMBL" id="PYGB01000012">
    <property type="protein sequence ID" value="PSK82503.1"/>
    <property type="molecule type" value="Genomic_DNA"/>
</dbReference>
<evidence type="ECO:0000313" key="3">
    <source>
        <dbReference type="EMBL" id="SLN65425.1"/>
    </source>
</evidence>
<dbReference type="Proteomes" id="UP000240624">
    <property type="component" value="Unassembled WGS sequence"/>
</dbReference>
<sequence>MRQTVTRSVEGGTSGIRPEPQSHRSFPIGGLPAALIRDGRGAPQ</sequence>
<evidence type="ECO:0000256" key="1">
    <source>
        <dbReference type="SAM" id="MobiDB-lite"/>
    </source>
</evidence>
<organism evidence="3 4">
    <name type="scientific">Limimaricola soesokkakensis</name>
    <dbReference type="NCBI Taxonomy" id="1343159"/>
    <lineage>
        <taxon>Bacteria</taxon>
        <taxon>Pseudomonadati</taxon>
        <taxon>Pseudomonadota</taxon>
        <taxon>Alphaproteobacteria</taxon>
        <taxon>Rhodobacterales</taxon>
        <taxon>Paracoccaceae</taxon>
        <taxon>Limimaricola</taxon>
    </lineage>
</organism>
<dbReference type="EMBL" id="FWFY01000012">
    <property type="protein sequence ID" value="SLN65425.1"/>
    <property type="molecule type" value="Genomic_DNA"/>
</dbReference>
<keyword evidence="5" id="KW-1185">Reference proteome</keyword>
<dbReference type="AlphaFoldDB" id="A0A1X6ZZA6"/>
<evidence type="ECO:0000313" key="4">
    <source>
        <dbReference type="Proteomes" id="UP000193495"/>
    </source>
</evidence>
<evidence type="ECO:0000313" key="2">
    <source>
        <dbReference type="EMBL" id="PSK82503.1"/>
    </source>
</evidence>
<feature type="region of interest" description="Disordered" evidence="1">
    <location>
        <begin position="1"/>
        <end position="44"/>
    </location>
</feature>
<reference evidence="3 4" key="1">
    <citation type="submission" date="2017-03" db="EMBL/GenBank/DDBJ databases">
        <authorList>
            <person name="Afonso C.L."/>
            <person name="Miller P.J."/>
            <person name="Scott M.A."/>
            <person name="Spackman E."/>
            <person name="Goraichik I."/>
            <person name="Dimitrov K.M."/>
            <person name="Suarez D.L."/>
            <person name="Swayne D.E."/>
        </authorList>
    </citation>
    <scope>NUCLEOTIDE SEQUENCE [LARGE SCALE GENOMIC DNA]</scope>
    <source>
        <strain evidence="3 4">CECT 8367</strain>
    </source>
</reference>
<protein>
    <submittedName>
        <fullName evidence="3">Uncharacterized protein</fullName>
    </submittedName>
</protein>
<name>A0A1X6ZZA6_9RHOB</name>
<gene>
    <name evidence="2" type="ORF">CLV79_11219</name>
    <name evidence="3" type="ORF">LOS8367_03216</name>
</gene>
<evidence type="ECO:0000313" key="5">
    <source>
        <dbReference type="Proteomes" id="UP000240624"/>
    </source>
</evidence>